<dbReference type="Proteomes" id="UP001221208">
    <property type="component" value="Unassembled WGS sequence"/>
</dbReference>
<protein>
    <recommendedName>
        <fullName evidence="4">Glutathione peroxidase</fullName>
    </recommendedName>
</protein>
<dbReference type="PANTHER" id="PTHR11592">
    <property type="entry name" value="GLUTATHIONE PEROXIDASE"/>
    <property type="match status" value="1"/>
</dbReference>
<dbReference type="InterPro" id="IPR029760">
    <property type="entry name" value="GPX_CS"/>
</dbReference>
<reference evidence="6 7" key="1">
    <citation type="submission" date="2022-10" db="EMBL/GenBank/DDBJ databases">
        <title>Janthinobacterium sp. hw3 Genome sequencing.</title>
        <authorList>
            <person name="Park S."/>
        </authorList>
    </citation>
    <scope>NUCLEOTIDE SEQUENCE [LARGE SCALE GENOMIC DNA]</scope>
    <source>
        <strain evidence="7">hw3</strain>
    </source>
</reference>
<comment type="caution">
    <text evidence="6">The sequence shown here is derived from an EMBL/GenBank/DDBJ whole genome shotgun (WGS) entry which is preliminary data.</text>
</comment>
<dbReference type="InterPro" id="IPR000889">
    <property type="entry name" value="Glutathione_peroxidase"/>
</dbReference>
<dbReference type="CDD" id="cd00340">
    <property type="entry name" value="GSH_Peroxidase"/>
    <property type="match status" value="1"/>
</dbReference>
<dbReference type="GO" id="GO:0004601">
    <property type="term" value="F:peroxidase activity"/>
    <property type="evidence" value="ECO:0007669"/>
    <property type="project" value="UniProtKB-KW"/>
</dbReference>
<keyword evidence="3 4" id="KW-0560">Oxidoreductase</keyword>
<dbReference type="PROSITE" id="PS51352">
    <property type="entry name" value="THIOREDOXIN_2"/>
    <property type="match status" value="1"/>
</dbReference>
<dbReference type="PIRSF" id="PIRSF000303">
    <property type="entry name" value="Glutathion_perox"/>
    <property type="match status" value="1"/>
</dbReference>
<dbReference type="InterPro" id="IPR013766">
    <property type="entry name" value="Thioredoxin_domain"/>
</dbReference>
<organism evidence="6 7">
    <name type="scientific">Janthinobacterium fluminis</name>
    <dbReference type="NCBI Taxonomy" id="2987524"/>
    <lineage>
        <taxon>Bacteria</taxon>
        <taxon>Pseudomonadati</taxon>
        <taxon>Pseudomonadota</taxon>
        <taxon>Betaproteobacteria</taxon>
        <taxon>Burkholderiales</taxon>
        <taxon>Oxalobacteraceae</taxon>
        <taxon>Janthinobacterium</taxon>
    </lineage>
</organism>
<gene>
    <name evidence="6" type="ORF">OIK44_19460</name>
</gene>
<keyword evidence="2 4" id="KW-0575">Peroxidase</keyword>
<dbReference type="SUPFAM" id="SSF52833">
    <property type="entry name" value="Thioredoxin-like"/>
    <property type="match status" value="1"/>
</dbReference>
<dbReference type="PANTHER" id="PTHR11592:SF78">
    <property type="entry name" value="GLUTATHIONE PEROXIDASE"/>
    <property type="match status" value="1"/>
</dbReference>
<dbReference type="InterPro" id="IPR036249">
    <property type="entry name" value="Thioredoxin-like_sf"/>
</dbReference>
<evidence type="ECO:0000256" key="4">
    <source>
        <dbReference type="RuleBase" id="RU000499"/>
    </source>
</evidence>
<keyword evidence="7" id="KW-1185">Reference proteome</keyword>
<dbReference type="PROSITE" id="PS00460">
    <property type="entry name" value="GLUTATHIONE_PEROXID_1"/>
    <property type="match status" value="1"/>
</dbReference>
<dbReference type="PROSITE" id="PS00763">
    <property type="entry name" value="GLUTATHIONE_PEROXID_2"/>
    <property type="match status" value="1"/>
</dbReference>
<evidence type="ECO:0000256" key="1">
    <source>
        <dbReference type="ARBA" id="ARBA00006926"/>
    </source>
</evidence>
<name>A0ABT5K459_9BURK</name>
<evidence type="ECO:0000259" key="5">
    <source>
        <dbReference type="PROSITE" id="PS51352"/>
    </source>
</evidence>
<evidence type="ECO:0000313" key="6">
    <source>
        <dbReference type="EMBL" id="MDC8759767.1"/>
    </source>
</evidence>
<proteinExistence type="inferred from homology"/>
<dbReference type="EMBL" id="JAQQXR010000008">
    <property type="protein sequence ID" value="MDC8759767.1"/>
    <property type="molecule type" value="Genomic_DNA"/>
</dbReference>
<sequence>MTAANTIYDFSADSLAGPPVDLAAYRGKVVLIVNTASQCGFTPQYQGLEQVYQQFKDRGAVVLGFPCNQFGAQEPGTAEEIASFCEKKFGVTFPLFAKIDVNGGATHPLFASLKKQARGVLGTEAIKWNFTKFLVRKDGTVYQRYAPTTAPAELVADIEALLAE</sequence>
<dbReference type="Gene3D" id="3.40.30.10">
    <property type="entry name" value="Glutaredoxin"/>
    <property type="match status" value="1"/>
</dbReference>
<accession>A0ABT5K459</accession>
<evidence type="ECO:0000256" key="2">
    <source>
        <dbReference type="ARBA" id="ARBA00022559"/>
    </source>
</evidence>
<dbReference type="RefSeq" id="WP_273673134.1">
    <property type="nucleotide sequence ID" value="NZ_JAQQXR010000008.1"/>
</dbReference>
<comment type="similarity">
    <text evidence="1 4">Belongs to the glutathione peroxidase family.</text>
</comment>
<evidence type="ECO:0000256" key="3">
    <source>
        <dbReference type="ARBA" id="ARBA00023002"/>
    </source>
</evidence>
<dbReference type="Pfam" id="PF00255">
    <property type="entry name" value="GSHPx"/>
    <property type="match status" value="1"/>
</dbReference>
<dbReference type="PROSITE" id="PS51355">
    <property type="entry name" value="GLUTATHIONE_PEROXID_3"/>
    <property type="match status" value="1"/>
</dbReference>
<evidence type="ECO:0000313" key="7">
    <source>
        <dbReference type="Proteomes" id="UP001221208"/>
    </source>
</evidence>
<feature type="domain" description="Thioredoxin" evidence="5">
    <location>
        <begin position="1"/>
        <end position="163"/>
    </location>
</feature>
<dbReference type="InterPro" id="IPR029759">
    <property type="entry name" value="GPX_AS"/>
</dbReference>
<dbReference type="PRINTS" id="PR01011">
    <property type="entry name" value="GLUTPROXDASE"/>
</dbReference>